<dbReference type="AlphaFoldDB" id="A0A1U7LZV8"/>
<organism evidence="1 2">
    <name type="scientific">Peptoniphilus porci</name>
    <dbReference type="NCBI Taxonomy" id="2652280"/>
    <lineage>
        <taxon>Bacteria</taxon>
        <taxon>Bacillati</taxon>
        <taxon>Bacillota</taxon>
        <taxon>Tissierellia</taxon>
        <taxon>Tissierellales</taxon>
        <taxon>Peptoniphilaceae</taxon>
        <taxon>Peptoniphilus</taxon>
    </lineage>
</organism>
<reference evidence="1 2" key="1">
    <citation type="journal article" date="2016" name="Appl. Environ. Microbiol.">
        <title>Function and Phylogeny of Bacterial Butyryl Coenzyme A:Acetate Transferases and Their Diversity in the Proximal Colon of Swine.</title>
        <authorList>
            <person name="Trachsel J."/>
            <person name="Bayles D.O."/>
            <person name="Looft T."/>
            <person name="Levine U.Y."/>
            <person name="Allen H.K."/>
        </authorList>
    </citation>
    <scope>NUCLEOTIDE SEQUENCE [LARGE SCALE GENOMIC DNA]</scope>
    <source>
        <strain evidence="1 2">35-6-1</strain>
    </source>
</reference>
<dbReference type="PROSITE" id="PS00198">
    <property type="entry name" value="4FE4S_FER_1"/>
    <property type="match status" value="2"/>
</dbReference>
<gene>
    <name evidence="1" type="ORF">BIV18_05045</name>
</gene>
<name>A0A1U7LZV8_9FIRM</name>
<protein>
    <submittedName>
        <fullName evidence="1">2-oxoacid:acceptor oxidoreductase</fullName>
    </submittedName>
</protein>
<dbReference type="Pfam" id="PF12838">
    <property type="entry name" value="Fer4_7"/>
    <property type="match status" value="1"/>
</dbReference>
<accession>A0A1U7LZV8</accession>
<dbReference type="Proteomes" id="UP000187166">
    <property type="component" value="Unassembled WGS sequence"/>
</dbReference>
<dbReference type="InterPro" id="IPR017900">
    <property type="entry name" value="4Fe4S_Fe_S_CS"/>
</dbReference>
<dbReference type="GO" id="GO:0046872">
    <property type="term" value="F:metal ion binding"/>
    <property type="evidence" value="ECO:0007669"/>
    <property type="project" value="UniProtKB-KW"/>
</dbReference>
<dbReference type="EMBL" id="MJIH01000001">
    <property type="protein sequence ID" value="OLR64924.1"/>
    <property type="molecule type" value="Genomic_DNA"/>
</dbReference>
<comment type="caution">
    <text evidence="1">The sequence shown here is derived from an EMBL/GenBank/DDBJ whole genome shotgun (WGS) entry which is preliminary data.</text>
</comment>
<dbReference type="STRING" id="1465756.BIV18_05045"/>
<evidence type="ECO:0000313" key="1">
    <source>
        <dbReference type="EMBL" id="OLR64924.1"/>
    </source>
</evidence>
<dbReference type="InterPro" id="IPR017896">
    <property type="entry name" value="4Fe4S_Fe-S-bd"/>
</dbReference>
<proteinExistence type="predicted"/>
<evidence type="ECO:0000313" key="2">
    <source>
        <dbReference type="Proteomes" id="UP000187166"/>
    </source>
</evidence>
<dbReference type="SUPFAM" id="SSF54862">
    <property type="entry name" value="4Fe-4S ferredoxins"/>
    <property type="match status" value="1"/>
</dbReference>
<sequence length="73" mass="7974">MMAKGRVEFESDRCKGCGLCVTVCPKNVIEIDIDTINKKGYAPAMAKRPEDCIACQNCAITCPDSIITVYKIS</sequence>
<dbReference type="PANTHER" id="PTHR43122">
    <property type="entry name" value="FERREDOXIN SUBUNIT OF PYRUVATE:FLAVODOXIN OXIDOREDUCTASE-RELATED"/>
    <property type="match status" value="1"/>
</dbReference>
<dbReference type="GO" id="GO:0051536">
    <property type="term" value="F:iron-sulfur cluster binding"/>
    <property type="evidence" value="ECO:0007669"/>
    <property type="project" value="UniProtKB-KW"/>
</dbReference>
<dbReference type="Gene3D" id="3.30.70.20">
    <property type="match status" value="1"/>
</dbReference>
<dbReference type="PROSITE" id="PS51379">
    <property type="entry name" value="4FE4S_FER_2"/>
    <property type="match status" value="2"/>
</dbReference>
<dbReference type="eggNOG" id="COG1143">
    <property type="taxonomic scope" value="Bacteria"/>
</dbReference>
<keyword evidence="2" id="KW-1185">Reference proteome</keyword>
<dbReference type="PANTHER" id="PTHR43122:SF2">
    <property type="entry name" value="FERREDOXIN SUBUNIT OF PYRUVATE:FLAVODOXIN OXIDOREDUCTASE"/>
    <property type="match status" value="1"/>
</dbReference>
<accession>A0A848RGX5</accession>